<dbReference type="Pfam" id="PF10057">
    <property type="entry name" value="MpsC"/>
    <property type="match status" value="2"/>
</dbReference>
<evidence type="ECO:0000313" key="3">
    <source>
        <dbReference type="Proteomes" id="UP000199544"/>
    </source>
</evidence>
<name>A0A1H0A9D0_9BACL</name>
<dbReference type="InterPro" id="IPR018745">
    <property type="entry name" value="MpsC"/>
</dbReference>
<dbReference type="OrthoDB" id="2677857at2"/>
<dbReference type="RefSeq" id="WP_090237351.1">
    <property type="nucleotide sequence ID" value="NZ_FNHW01000002.1"/>
</dbReference>
<evidence type="ECO:0000313" key="2">
    <source>
        <dbReference type="EMBL" id="SDN29834.1"/>
    </source>
</evidence>
<keyword evidence="3" id="KW-1185">Reference proteome</keyword>
<reference evidence="3" key="1">
    <citation type="submission" date="2016-10" db="EMBL/GenBank/DDBJ databases">
        <authorList>
            <person name="Varghese N."/>
            <person name="Submissions S."/>
        </authorList>
    </citation>
    <scope>NUCLEOTIDE SEQUENCE [LARGE SCALE GENOMIC DNA]</scope>
    <source>
        <strain evidence="3">CGMCC 1.6854</strain>
    </source>
</reference>
<feature type="domain" description="Na+-translocating membrane potential-generating system MpsC" evidence="1">
    <location>
        <begin position="9"/>
        <end position="107"/>
    </location>
</feature>
<dbReference type="EMBL" id="FNHW01000002">
    <property type="protein sequence ID" value="SDN29834.1"/>
    <property type="molecule type" value="Genomic_DNA"/>
</dbReference>
<protein>
    <submittedName>
        <fullName evidence="2">Uncharacterized conserved protein</fullName>
    </submittedName>
</protein>
<evidence type="ECO:0000259" key="1">
    <source>
        <dbReference type="Pfam" id="PF10057"/>
    </source>
</evidence>
<dbReference type="Proteomes" id="UP000199544">
    <property type="component" value="Unassembled WGS sequence"/>
</dbReference>
<gene>
    <name evidence="2" type="ORF">SAMN04488137_3983</name>
</gene>
<feature type="domain" description="Na+-translocating membrane potential-generating system MpsC" evidence="1">
    <location>
        <begin position="127"/>
        <end position="228"/>
    </location>
</feature>
<sequence>MEKTQINNLQIKLGSMIGKMLRDRFGKGPESIYVTITSSFVAVVIKNFLSPLEQMLLNKGKESFVYHARDIIMDELLPEIREQFYLMTGQQLVGDFYCDWNLQKKTGLLLAEIPGNELLWNSDEVLQSINNVVDEISETAQKRPLHISSIFLSNRLLLVRREGVLTRIENELIQDGFVKELLMTKKKLEKNLLEAEISRLEEILTKRISDIFVEWNFLQDKSYILIALSAK</sequence>
<accession>A0A1H0A9D0</accession>
<organism evidence="2 3">
    <name type="scientific">Fictibacillus solisalsi</name>
    <dbReference type="NCBI Taxonomy" id="459525"/>
    <lineage>
        <taxon>Bacteria</taxon>
        <taxon>Bacillati</taxon>
        <taxon>Bacillota</taxon>
        <taxon>Bacilli</taxon>
        <taxon>Bacillales</taxon>
        <taxon>Fictibacillaceae</taxon>
        <taxon>Fictibacillus</taxon>
    </lineage>
</organism>
<dbReference type="STRING" id="459525.SAMN04488137_3983"/>
<dbReference type="AlphaFoldDB" id="A0A1H0A9D0"/>
<proteinExistence type="predicted"/>